<evidence type="ECO:0008006" key="3">
    <source>
        <dbReference type="Google" id="ProtNLM"/>
    </source>
</evidence>
<protein>
    <recommendedName>
        <fullName evidence="3">PBS lyase HEAT-like repeat protein</fullName>
    </recommendedName>
</protein>
<evidence type="ECO:0000313" key="2">
    <source>
        <dbReference type="Proteomes" id="UP000014065"/>
    </source>
</evidence>
<dbReference type="InterPro" id="IPR011989">
    <property type="entry name" value="ARM-like"/>
</dbReference>
<dbReference type="Gene3D" id="1.25.10.10">
    <property type="entry name" value="Leucine-rich Repeat Variant"/>
    <property type="match status" value="1"/>
</dbReference>
<keyword evidence="2" id="KW-1185">Reference proteome</keyword>
<sequence>MGMSATVIDEDRVREMPLQKRLEFCEPIIKNERDESRRWDAVWLAGEIAEIAGPKEPIFDKVADLMVWILENDDNGVVKHEACFQIAARNMRKKIPNLVNSAFYDKSALVKHEAIESLGLMRAFEVENEIKKTLNDPNPDVSETARFVLKRLERTRNITKEYVPSQIL</sequence>
<reference evidence="1 2" key="1">
    <citation type="journal article" date="2012" name="J. Bacteriol.">
        <title>Genome Sequence of "Candidatus Nitrosoarchaeum limnia" BG20, a Low-Salinity Ammonia-Oxidizing Archaeon from the San Francisco Bay Estuary.</title>
        <authorList>
            <person name="Mosier A.C."/>
            <person name="Allen E.E."/>
            <person name="Kim M."/>
            <person name="Ferriera S."/>
            <person name="Francis C.A."/>
        </authorList>
    </citation>
    <scope>NUCLEOTIDE SEQUENCE [LARGE SCALE GENOMIC DNA]</scope>
    <source>
        <strain evidence="1 2">BG20</strain>
    </source>
</reference>
<name>S2EJY0_9ARCH</name>
<organism evidence="1 2">
    <name type="scientific">Candidatus Nitrosarchaeum limnium BG20</name>
    <dbReference type="NCBI Taxonomy" id="859192"/>
    <lineage>
        <taxon>Archaea</taxon>
        <taxon>Nitrososphaerota</taxon>
        <taxon>Nitrososphaeria</taxon>
        <taxon>Nitrosopumilales</taxon>
        <taxon>Nitrosopumilaceae</taxon>
        <taxon>Nitrosarchaeum</taxon>
    </lineage>
</organism>
<dbReference type="InterPro" id="IPR016024">
    <property type="entry name" value="ARM-type_fold"/>
</dbReference>
<evidence type="ECO:0000313" key="1">
    <source>
        <dbReference type="EMBL" id="EPA04992.1"/>
    </source>
</evidence>
<dbReference type="PATRIC" id="fig|859192.6.peg.1720"/>
<proteinExistence type="predicted"/>
<dbReference type="Proteomes" id="UP000014065">
    <property type="component" value="Unassembled WGS sequence"/>
</dbReference>
<dbReference type="AlphaFoldDB" id="S2EJY0"/>
<dbReference type="Pfam" id="PF13646">
    <property type="entry name" value="HEAT_2"/>
    <property type="match status" value="1"/>
</dbReference>
<dbReference type="OrthoDB" id="1826at2157"/>
<accession>S2EJY0</accession>
<comment type="caution">
    <text evidence="1">The sequence shown here is derived from an EMBL/GenBank/DDBJ whole genome shotgun (WGS) entry which is preliminary data.</text>
</comment>
<dbReference type="SUPFAM" id="SSF48371">
    <property type="entry name" value="ARM repeat"/>
    <property type="match status" value="1"/>
</dbReference>
<dbReference type="EMBL" id="AHJG01000236">
    <property type="protein sequence ID" value="EPA04992.1"/>
    <property type="molecule type" value="Genomic_DNA"/>
</dbReference>
<gene>
    <name evidence="1" type="ORF">BG20_I2413</name>
</gene>